<gene>
    <name evidence="2" type="ORF">GJQ69_09090</name>
    <name evidence="3" type="ORF">GKP14_03245</name>
</gene>
<evidence type="ECO:0000313" key="3">
    <source>
        <dbReference type="EMBL" id="QKO30113.1"/>
    </source>
</evidence>
<dbReference type="EMBL" id="CP046161">
    <property type="protein sequence ID" value="QKO30113.1"/>
    <property type="molecule type" value="Genomic_DNA"/>
</dbReference>
<reference evidence="3" key="2">
    <citation type="journal article" date="2021" name="Appl. Environ. Microbiol.">
        <title>Adaptability of a Caproate-Producing Bacterium Contributes to Its Dominance in an Anaerobic Fermentation System.</title>
        <authorList>
            <person name="Wang H."/>
            <person name="Gu Y."/>
            <person name="Zhou W."/>
            <person name="Zhao D."/>
            <person name="Qiao Z."/>
            <person name="Zheng J."/>
            <person name="Gao J."/>
            <person name="Chen X."/>
            <person name="Ren C."/>
            <person name="Xu Y."/>
        </authorList>
    </citation>
    <scope>NUCLEOTIDE SEQUENCE</scope>
    <source>
        <strain evidence="3">JNU-WLY1368</strain>
    </source>
</reference>
<dbReference type="Proteomes" id="UP000501316">
    <property type="component" value="Chromosome"/>
</dbReference>
<dbReference type="PROSITE" id="PS51409">
    <property type="entry name" value="ARGINASE_2"/>
    <property type="match status" value="1"/>
</dbReference>
<dbReference type="Pfam" id="PF00491">
    <property type="entry name" value="Arginase"/>
    <property type="match status" value="1"/>
</dbReference>
<evidence type="ECO:0000313" key="4">
    <source>
        <dbReference type="Proteomes" id="UP000501316"/>
    </source>
</evidence>
<dbReference type="RefSeq" id="WP_086036675.1">
    <property type="nucleotide sequence ID" value="NZ_CP046051.1"/>
</dbReference>
<organism evidence="2 4">
    <name type="scientific">Caproicibacterium lactatifermentans</name>
    <dbReference type="NCBI Taxonomy" id="2666138"/>
    <lineage>
        <taxon>Bacteria</taxon>
        <taxon>Bacillati</taxon>
        <taxon>Bacillota</taxon>
        <taxon>Clostridia</taxon>
        <taxon>Eubacteriales</taxon>
        <taxon>Oscillospiraceae</taxon>
        <taxon>Caproicibacterium</taxon>
    </lineage>
</organism>
<protein>
    <submittedName>
        <fullName evidence="2">Arginase family protein</fullName>
    </submittedName>
</protein>
<dbReference type="GO" id="GO:0008783">
    <property type="term" value="F:agmatinase activity"/>
    <property type="evidence" value="ECO:0007669"/>
    <property type="project" value="TreeGrafter"/>
</dbReference>
<dbReference type="InterPro" id="IPR006035">
    <property type="entry name" value="Ureohydrolase"/>
</dbReference>
<dbReference type="PANTHER" id="PTHR11358:SF41">
    <property type="entry name" value="ARGINASE"/>
    <property type="match status" value="1"/>
</dbReference>
<dbReference type="GO" id="GO:0033389">
    <property type="term" value="P:putrescine biosynthetic process from arginine, via agmatine"/>
    <property type="evidence" value="ECO:0007669"/>
    <property type="project" value="TreeGrafter"/>
</dbReference>
<dbReference type="PANTHER" id="PTHR11358">
    <property type="entry name" value="ARGINASE/AGMATINASE"/>
    <property type="match status" value="1"/>
</dbReference>
<sequence>MQPKIVILNFTDIYRQETFYKDVRFALVDCHDIPGTNCYCTPQAADEIRRRIRDFPAAGIHFLDSGDYHYVTGFWLEKIQQPFHLLLFDYHSDMQPPKFPGLLSCGGWVRDVMDRSPFLQKICIVGPDQSAFASVEEPYRSRLLAVSLQALQEKETWAQLEQLKGGIPIYISIDKDVLNTYFACTDWSQGKMSLAVLERLLRLFERGSPVLGIDICGECKKDMLPFLLQQGEQVNSRTNLELLRFLLRGSQRK</sequence>
<keyword evidence="5" id="KW-1185">Reference proteome</keyword>
<reference evidence="4 5" key="1">
    <citation type="submission" date="2019-11" db="EMBL/GenBank/DDBJ databases">
        <authorList>
            <person name="Ren C."/>
            <person name="Wang H."/>
            <person name="Xu Y."/>
        </authorList>
    </citation>
    <scope>NUCLEOTIDE SEQUENCE [LARGE SCALE GENOMIC DNA]</scope>
    <source>
        <strain evidence="5">JNU-WLY1368</strain>
        <strain evidence="2 4">LBM 19010</strain>
    </source>
</reference>
<dbReference type="KEGG" id="clf:GJQ69_09090"/>
<dbReference type="Gene3D" id="3.40.800.10">
    <property type="entry name" value="Ureohydrolase domain"/>
    <property type="match status" value="1"/>
</dbReference>
<dbReference type="Proteomes" id="UP000509623">
    <property type="component" value="Chromosome"/>
</dbReference>
<evidence type="ECO:0000313" key="2">
    <source>
        <dbReference type="EMBL" id="QKN24613.1"/>
    </source>
</evidence>
<evidence type="ECO:0000256" key="1">
    <source>
        <dbReference type="PROSITE-ProRule" id="PRU00742"/>
    </source>
</evidence>
<evidence type="ECO:0000313" key="5">
    <source>
        <dbReference type="Proteomes" id="UP000509623"/>
    </source>
</evidence>
<dbReference type="GO" id="GO:0046872">
    <property type="term" value="F:metal ion binding"/>
    <property type="evidence" value="ECO:0007669"/>
    <property type="project" value="InterPro"/>
</dbReference>
<dbReference type="EMBL" id="CP046051">
    <property type="protein sequence ID" value="QKN24613.1"/>
    <property type="molecule type" value="Genomic_DNA"/>
</dbReference>
<dbReference type="AlphaFoldDB" id="A0A859DWF8"/>
<proteinExistence type="inferred from homology"/>
<name>A0A859DWF8_9FIRM</name>
<accession>A0A859DWF8</accession>
<dbReference type="InterPro" id="IPR023696">
    <property type="entry name" value="Ureohydrolase_dom_sf"/>
</dbReference>
<comment type="similarity">
    <text evidence="1">Belongs to the arginase family.</text>
</comment>
<dbReference type="SUPFAM" id="SSF52768">
    <property type="entry name" value="Arginase/deacetylase"/>
    <property type="match status" value="1"/>
</dbReference>
<reference evidence="3" key="3">
    <citation type="journal article" date="2022" name="Int. J. Syst. Evol. Microbiol.">
        <title>Caproicibacterium lactatifermentans sp. nov., isolated from pit clay used for the production of Chinese strong aroma-type liquor.</title>
        <authorList>
            <person name="Wang H."/>
            <person name="Gu Y."/>
            <person name="Zhao D."/>
            <person name="Qiao Z."/>
            <person name="Zheng J."/>
            <person name="Gao J."/>
            <person name="Ren C."/>
            <person name="Xu Y."/>
        </authorList>
    </citation>
    <scope>NUCLEOTIDE SEQUENCE</scope>
    <source>
        <strain evidence="3">JNU-WLY1368</strain>
    </source>
</reference>